<reference evidence="11" key="1">
    <citation type="submission" date="2020-08" db="EMBL/GenBank/DDBJ databases">
        <authorList>
            <person name="Cejkova D."/>
            <person name="Kubasova T."/>
            <person name="Jahodarova E."/>
            <person name="Rychlik I."/>
        </authorList>
    </citation>
    <scope>NUCLEOTIDE SEQUENCE</scope>
    <source>
        <strain evidence="11">An824</strain>
    </source>
</reference>
<evidence type="ECO:0000256" key="9">
    <source>
        <dbReference type="ARBA" id="ARBA00049893"/>
    </source>
</evidence>
<comment type="catalytic activity">
    <reaction evidence="7">
        <text>adenosine + H2O + H(+) = inosine + NH4(+)</text>
        <dbReference type="Rhea" id="RHEA:24408"/>
        <dbReference type="ChEBI" id="CHEBI:15377"/>
        <dbReference type="ChEBI" id="CHEBI:15378"/>
        <dbReference type="ChEBI" id="CHEBI:16335"/>
        <dbReference type="ChEBI" id="CHEBI:17596"/>
        <dbReference type="ChEBI" id="CHEBI:28938"/>
        <dbReference type="EC" id="3.5.4.4"/>
    </reaction>
    <physiologicalReaction direction="left-to-right" evidence="7">
        <dbReference type="Rhea" id="RHEA:24409"/>
    </physiologicalReaction>
</comment>
<dbReference type="CDD" id="cd16833">
    <property type="entry name" value="YfiH"/>
    <property type="match status" value="1"/>
</dbReference>
<sequence length="259" mass="28080">MTTPILTYYNISPGVTAFSTTRHGGVSQGLYGEFNINRYCGDNDECIEKNTEALCRKLGIVTDHLIMPHQTHGTEIRQIATDFLTLPPTVKTLLLEGVDALITDVKNVCIGVSTADCIPILIYDECHNAVAAVHAGWRGTVGRVAMKAVDAMRLSYGSHPESLKAVIGPGISLDAFEVGDEVYEEFAAAGFNMSGISIRKDKWHIDLKECNRSQLVSLGIPESSIDVSPVCTFGNTGDYFSARRLGTMSGRIFTGIMTV</sequence>
<keyword evidence="12" id="KW-1185">Reference proteome</keyword>
<dbReference type="RefSeq" id="WP_205103608.1">
    <property type="nucleotide sequence ID" value="NZ_JACJJG010000011.1"/>
</dbReference>
<comment type="similarity">
    <text evidence="2 10">Belongs to the purine nucleoside phosphorylase YfiH/LACC1 family.</text>
</comment>
<proteinExistence type="inferred from homology"/>
<keyword evidence="6" id="KW-0862">Zinc</keyword>
<evidence type="ECO:0000313" key="11">
    <source>
        <dbReference type="EMBL" id="MBM6673032.1"/>
    </source>
</evidence>
<comment type="catalytic activity">
    <reaction evidence="1">
        <text>inosine + phosphate = alpha-D-ribose 1-phosphate + hypoxanthine</text>
        <dbReference type="Rhea" id="RHEA:27646"/>
        <dbReference type="ChEBI" id="CHEBI:17368"/>
        <dbReference type="ChEBI" id="CHEBI:17596"/>
        <dbReference type="ChEBI" id="CHEBI:43474"/>
        <dbReference type="ChEBI" id="CHEBI:57720"/>
        <dbReference type="EC" id="2.4.2.1"/>
    </reaction>
    <physiologicalReaction direction="left-to-right" evidence="1">
        <dbReference type="Rhea" id="RHEA:27647"/>
    </physiologicalReaction>
</comment>
<evidence type="ECO:0000313" key="12">
    <source>
        <dbReference type="Proteomes" id="UP000706891"/>
    </source>
</evidence>
<dbReference type="Proteomes" id="UP000706891">
    <property type="component" value="Unassembled WGS sequence"/>
</dbReference>
<evidence type="ECO:0000256" key="4">
    <source>
        <dbReference type="ARBA" id="ARBA00022723"/>
    </source>
</evidence>
<organism evidence="11 12">
    <name type="scientific">Marseilla massiliensis</name>
    <dbReference type="NCBI Taxonomy" id="1841864"/>
    <lineage>
        <taxon>Bacteria</taxon>
        <taxon>Pseudomonadati</taxon>
        <taxon>Bacteroidota</taxon>
        <taxon>Bacteroidia</taxon>
        <taxon>Bacteroidales</taxon>
        <taxon>Prevotellaceae</taxon>
        <taxon>Marseilla</taxon>
    </lineage>
</organism>
<dbReference type="Pfam" id="PF02578">
    <property type="entry name" value="Cu-oxidase_4"/>
    <property type="match status" value="1"/>
</dbReference>
<keyword evidence="5" id="KW-0378">Hydrolase</keyword>
<evidence type="ECO:0000256" key="10">
    <source>
        <dbReference type="RuleBase" id="RU361274"/>
    </source>
</evidence>
<name>A0A939B6Y6_9BACT</name>
<evidence type="ECO:0000256" key="1">
    <source>
        <dbReference type="ARBA" id="ARBA00000553"/>
    </source>
</evidence>
<evidence type="ECO:0000256" key="6">
    <source>
        <dbReference type="ARBA" id="ARBA00022833"/>
    </source>
</evidence>
<dbReference type="PANTHER" id="PTHR30616">
    <property type="entry name" value="UNCHARACTERIZED PROTEIN YFIH"/>
    <property type="match status" value="1"/>
</dbReference>
<evidence type="ECO:0000256" key="8">
    <source>
        <dbReference type="ARBA" id="ARBA00048968"/>
    </source>
</evidence>
<protein>
    <recommendedName>
        <fullName evidence="10">Purine nucleoside phosphorylase</fullName>
    </recommendedName>
</protein>
<dbReference type="InterPro" id="IPR003730">
    <property type="entry name" value="Cu_polyphenol_OxRdtase"/>
</dbReference>
<gene>
    <name evidence="11" type="primary">pgeF</name>
    <name evidence="11" type="ORF">H6A34_03975</name>
</gene>
<dbReference type="PANTHER" id="PTHR30616:SF2">
    <property type="entry name" value="PURINE NUCLEOSIDE PHOSPHORYLASE LACC1"/>
    <property type="match status" value="1"/>
</dbReference>
<dbReference type="GO" id="GO:0016787">
    <property type="term" value="F:hydrolase activity"/>
    <property type="evidence" value="ECO:0007669"/>
    <property type="project" value="UniProtKB-KW"/>
</dbReference>
<accession>A0A939B6Y6</accession>
<reference evidence="11" key="2">
    <citation type="journal article" date="2021" name="Sci. Rep.">
        <title>The distribution of antibiotic resistance genes in chicken gut microbiota commensals.</title>
        <authorList>
            <person name="Juricova H."/>
            <person name="Matiasovicova J."/>
            <person name="Kubasova T."/>
            <person name="Cejkova D."/>
            <person name="Rychlik I."/>
        </authorList>
    </citation>
    <scope>NUCLEOTIDE SEQUENCE</scope>
    <source>
        <strain evidence="11">An824</strain>
    </source>
</reference>
<dbReference type="InterPro" id="IPR011324">
    <property type="entry name" value="Cytotoxic_necrot_fac-like_cat"/>
</dbReference>
<keyword evidence="3" id="KW-0808">Transferase</keyword>
<dbReference type="SUPFAM" id="SSF64438">
    <property type="entry name" value="CNF1/YfiH-like putative cysteine hydrolases"/>
    <property type="match status" value="1"/>
</dbReference>
<comment type="caution">
    <text evidence="11">The sequence shown here is derived from an EMBL/GenBank/DDBJ whole genome shotgun (WGS) entry which is preliminary data.</text>
</comment>
<evidence type="ECO:0000256" key="5">
    <source>
        <dbReference type="ARBA" id="ARBA00022801"/>
    </source>
</evidence>
<evidence type="ECO:0000256" key="2">
    <source>
        <dbReference type="ARBA" id="ARBA00007353"/>
    </source>
</evidence>
<evidence type="ECO:0000256" key="3">
    <source>
        <dbReference type="ARBA" id="ARBA00022679"/>
    </source>
</evidence>
<comment type="catalytic activity">
    <reaction evidence="8">
        <text>adenosine + phosphate = alpha-D-ribose 1-phosphate + adenine</text>
        <dbReference type="Rhea" id="RHEA:27642"/>
        <dbReference type="ChEBI" id="CHEBI:16335"/>
        <dbReference type="ChEBI" id="CHEBI:16708"/>
        <dbReference type="ChEBI" id="CHEBI:43474"/>
        <dbReference type="ChEBI" id="CHEBI:57720"/>
        <dbReference type="EC" id="2.4.2.1"/>
    </reaction>
    <physiologicalReaction direction="left-to-right" evidence="8">
        <dbReference type="Rhea" id="RHEA:27643"/>
    </physiologicalReaction>
</comment>
<keyword evidence="4" id="KW-0479">Metal-binding</keyword>
<dbReference type="GO" id="GO:0005507">
    <property type="term" value="F:copper ion binding"/>
    <property type="evidence" value="ECO:0007669"/>
    <property type="project" value="TreeGrafter"/>
</dbReference>
<dbReference type="NCBIfam" id="TIGR00726">
    <property type="entry name" value="peptidoglycan editing factor PgeF"/>
    <property type="match status" value="1"/>
</dbReference>
<dbReference type="GO" id="GO:0017061">
    <property type="term" value="F:S-methyl-5-thioadenosine phosphorylase activity"/>
    <property type="evidence" value="ECO:0007669"/>
    <property type="project" value="UniProtKB-EC"/>
</dbReference>
<dbReference type="InterPro" id="IPR038371">
    <property type="entry name" value="Cu_polyphenol_OxRdtase_sf"/>
</dbReference>
<comment type="catalytic activity">
    <reaction evidence="9">
        <text>S-methyl-5'-thioadenosine + phosphate = 5-(methylsulfanyl)-alpha-D-ribose 1-phosphate + adenine</text>
        <dbReference type="Rhea" id="RHEA:11852"/>
        <dbReference type="ChEBI" id="CHEBI:16708"/>
        <dbReference type="ChEBI" id="CHEBI:17509"/>
        <dbReference type="ChEBI" id="CHEBI:43474"/>
        <dbReference type="ChEBI" id="CHEBI:58533"/>
        <dbReference type="EC" id="2.4.2.28"/>
    </reaction>
    <physiologicalReaction direction="left-to-right" evidence="9">
        <dbReference type="Rhea" id="RHEA:11853"/>
    </physiologicalReaction>
</comment>
<dbReference type="EMBL" id="JACJJG010000011">
    <property type="protein sequence ID" value="MBM6673032.1"/>
    <property type="molecule type" value="Genomic_DNA"/>
</dbReference>
<dbReference type="Gene3D" id="3.60.140.10">
    <property type="entry name" value="CNF1/YfiH-like putative cysteine hydrolases"/>
    <property type="match status" value="1"/>
</dbReference>
<dbReference type="AlphaFoldDB" id="A0A939B6Y6"/>
<evidence type="ECO:0000256" key="7">
    <source>
        <dbReference type="ARBA" id="ARBA00047989"/>
    </source>
</evidence>